<proteinExistence type="predicted"/>
<dbReference type="AlphaFoldDB" id="A0A8W7PZV7"/>
<evidence type="ECO:0000313" key="1">
    <source>
        <dbReference type="EnsemblMetazoa" id="ACOM040513-PA.1"/>
    </source>
</evidence>
<dbReference type="Proteomes" id="UP000075882">
    <property type="component" value="Unassembled WGS sequence"/>
</dbReference>
<dbReference type="EnsemblMetazoa" id="ACOM040513-RA">
    <property type="protein sequence ID" value="ACOM040513-PA.1"/>
    <property type="gene ID" value="ACOM040513"/>
</dbReference>
<accession>A0A8W7PZV7</accession>
<name>A0A8W7PZV7_ANOCL</name>
<sequence>MSREIKPFGDSERKNYGRVPKQNMAKHLASGRAELNGLPTQILPESRIVHPPPSPLMAFDLMDLSGCEELTANQLICFLLLRLIEAVRFGGQFDEISYELYLPNDGGGKVRISSTVSIT</sequence>
<protein>
    <submittedName>
        <fullName evidence="1">Uncharacterized protein</fullName>
    </submittedName>
</protein>
<reference evidence="1" key="1">
    <citation type="submission" date="2022-08" db="UniProtKB">
        <authorList>
            <consortium name="EnsemblMetazoa"/>
        </authorList>
    </citation>
    <scope>IDENTIFICATION</scope>
</reference>
<organism evidence="1">
    <name type="scientific">Anopheles coluzzii</name>
    <name type="common">African malaria mosquito</name>
    <dbReference type="NCBI Taxonomy" id="1518534"/>
    <lineage>
        <taxon>Eukaryota</taxon>
        <taxon>Metazoa</taxon>
        <taxon>Ecdysozoa</taxon>
        <taxon>Arthropoda</taxon>
        <taxon>Hexapoda</taxon>
        <taxon>Insecta</taxon>
        <taxon>Pterygota</taxon>
        <taxon>Neoptera</taxon>
        <taxon>Endopterygota</taxon>
        <taxon>Diptera</taxon>
        <taxon>Nematocera</taxon>
        <taxon>Culicoidea</taxon>
        <taxon>Culicidae</taxon>
        <taxon>Anophelinae</taxon>
        <taxon>Anopheles</taxon>
    </lineage>
</organism>